<evidence type="ECO:0000256" key="4">
    <source>
        <dbReference type="ARBA" id="ARBA00022982"/>
    </source>
</evidence>
<evidence type="ECO:0000256" key="1">
    <source>
        <dbReference type="ARBA" id="ARBA00001965"/>
    </source>
</evidence>
<dbReference type="PANTHER" id="PTHR43865:SF1">
    <property type="entry name" value="RUBRERYTHRIN-RELATED"/>
    <property type="match status" value="1"/>
</dbReference>
<evidence type="ECO:0000256" key="2">
    <source>
        <dbReference type="ARBA" id="ARBA00022448"/>
    </source>
</evidence>
<protein>
    <submittedName>
        <fullName evidence="7">Rubrerythrin</fullName>
    </submittedName>
</protein>
<keyword evidence="2" id="KW-0813">Transport</keyword>
<evidence type="ECO:0000259" key="6">
    <source>
        <dbReference type="PROSITE" id="PS50905"/>
    </source>
</evidence>
<evidence type="ECO:0000313" key="7">
    <source>
        <dbReference type="EMBL" id="SHK47900.1"/>
    </source>
</evidence>
<dbReference type="InterPro" id="IPR009078">
    <property type="entry name" value="Ferritin-like_SF"/>
</dbReference>
<dbReference type="Proteomes" id="UP000184310">
    <property type="component" value="Unassembled WGS sequence"/>
</dbReference>
<feature type="domain" description="Ferritin-like diiron" evidence="6">
    <location>
        <begin position="3"/>
        <end position="149"/>
    </location>
</feature>
<proteinExistence type="predicted"/>
<organism evidence="7 8">
    <name type="scientific">Clostridium cavendishii DSM 21758</name>
    <dbReference type="NCBI Taxonomy" id="1121302"/>
    <lineage>
        <taxon>Bacteria</taxon>
        <taxon>Bacillati</taxon>
        <taxon>Bacillota</taxon>
        <taxon>Clostridia</taxon>
        <taxon>Eubacteriales</taxon>
        <taxon>Clostridiaceae</taxon>
        <taxon>Clostridium</taxon>
    </lineage>
</organism>
<dbReference type="InterPro" id="IPR009040">
    <property type="entry name" value="Ferritin-like_diiron"/>
</dbReference>
<keyword evidence="3" id="KW-0479">Metal-binding</keyword>
<keyword evidence="4" id="KW-0249">Electron transport</keyword>
<dbReference type="GO" id="GO:0046872">
    <property type="term" value="F:metal ion binding"/>
    <property type="evidence" value="ECO:0007669"/>
    <property type="project" value="UniProtKB-KW"/>
</dbReference>
<dbReference type="OrthoDB" id="9799749at2"/>
<dbReference type="InterPro" id="IPR012347">
    <property type="entry name" value="Ferritin-like"/>
</dbReference>
<accession>A0A1M6STE4</accession>
<dbReference type="Pfam" id="PF21349">
    <property type="entry name" value="RUBY_RBDX"/>
    <property type="match status" value="1"/>
</dbReference>
<dbReference type="AlphaFoldDB" id="A0A1M6STE4"/>
<dbReference type="Pfam" id="PF02915">
    <property type="entry name" value="Rubrerythrin"/>
    <property type="match status" value="1"/>
</dbReference>
<dbReference type="Gene3D" id="2.20.28.10">
    <property type="match status" value="1"/>
</dbReference>
<keyword evidence="8" id="KW-1185">Reference proteome</keyword>
<dbReference type="Gene3D" id="1.20.1260.10">
    <property type="match status" value="1"/>
</dbReference>
<dbReference type="InterPro" id="IPR052364">
    <property type="entry name" value="Rubrerythrin"/>
</dbReference>
<dbReference type="InterPro" id="IPR048574">
    <property type="entry name" value="RUBY_RBDX"/>
</dbReference>
<evidence type="ECO:0000256" key="5">
    <source>
        <dbReference type="ARBA" id="ARBA00023004"/>
    </source>
</evidence>
<dbReference type="PROSITE" id="PS50905">
    <property type="entry name" value="FERRITIN_LIKE"/>
    <property type="match status" value="1"/>
</dbReference>
<evidence type="ECO:0000313" key="8">
    <source>
        <dbReference type="Proteomes" id="UP000184310"/>
    </source>
</evidence>
<dbReference type="InterPro" id="IPR003251">
    <property type="entry name" value="Rr_diiron-bd_dom"/>
</dbReference>
<dbReference type="PANTHER" id="PTHR43865">
    <property type="entry name" value="RUBRERYTHRIN-RELATED"/>
    <property type="match status" value="1"/>
</dbReference>
<gene>
    <name evidence="7" type="ORF">SAMN02745163_03870</name>
</gene>
<dbReference type="NCBIfam" id="NF045767">
    <property type="entry name" value="RuberyRbr"/>
    <property type="match status" value="1"/>
</dbReference>
<dbReference type="SUPFAM" id="SSF57802">
    <property type="entry name" value="Rubredoxin-like"/>
    <property type="match status" value="1"/>
</dbReference>
<evidence type="ECO:0000256" key="3">
    <source>
        <dbReference type="ARBA" id="ARBA00022723"/>
    </source>
</evidence>
<dbReference type="RefSeq" id="WP_072991979.1">
    <property type="nucleotide sequence ID" value="NZ_FQZB01000018.1"/>
</dbReference>
<keyword evidence="5" id="KW-0408">Iron</keyword>
<dbReference type="GO" id="GO:0016491">
    <property type="term" value="F:oxidoreductase activity"/>
    <property type="evidence" value="ECO:0007669"/>
    <property type="project" value="InterPro"/>
</dbReference>
<dbReference type="SUPFAM" id="SSF47240">
    <property type="entry name" value="Ferritin-like"/>
    <property type="match status" value="1"/>
</dbReference>
<reference evidence="7 8" key="1">
    <citation type="submission" date="2016-11" db="EMBL/GenBank/DDBJ databases">
        <authorList>
            <person name="Jaros S."/>
            <person name="Januszkiewicz K."/>
            <person name="Wedrychowicz H."/>
        </authorList>
    </citation>
    <scope>NUCLEOTIDE SEQUENCE [LARGE SCALE GENOMIC DNA]</scope>
    <source>
        <strain evidence="7 8">DSM 21758</strain>
    </source>
</reference>
<sequence>MKNLHGTKTYENLSKAFSGECQARTRYTFYAEIAKNENHKQIESIFIETANNEKAHAKIFYDFLVKGSVDYHIDVNAKYPMGFGNTKQNLKSAADGKKEECIKTYPQFAKIALEEGFPEVNKAFELITEIEKHHERRFLSFLSQLETNSLYRSDKPKYWRCINCGFVCKDMEAPNKCPACTHPQGFFETIYNLDCD</sequence>
<name>A0A1M6STE4_9CLOT</name>
<dbReference type="CDD" id="cd01041">
    <property type="entry name" value="Rubrerythrin"/>
    <property type="match status" value="1"/>
</dbReference>
<dbReference type="EMBL" id="FQZB01000018">
    <property type="protein sequence ID" value="SHK47900.1"/>
    <property type="molecule type" value="Genomic_DNA"/>
</dbReference>
<dbReference type="STRING" id="1121302.SAMN02745163_03870"/>
<comment type="cofactor">
    <cofactor evidence="1">
        <name>Fe(3+)</name>
        <dbReference type="ChEBI" id="CHEBI:29034"/>
    </cofactor>
</comment>